<keyword evidence="3" id="KW-1185">Reference proteome</keyword>
<feature type="compositionally biased region" description="Low complexity" evidence="1">
    <location>
        <begin position="141"/>
        <end position="155"/>
    </location>
</feature>
<feature type="region of interest" description="Disordered" evidence="1">
    <location>
        <begin position="1"/>
        <end position="52"/>
    </location>
</feature>
<organism evidence="2 3">
    <name type="scientific">Microbacterium phage Ariadne</name>
    <dbReference type="NCBI Taxonomy" id="2656546"/>
    <lineage>
        <taxon>Viruses</taxon>
        <taxon>Duplodnaviria</taxon>
        <taxon>Heunggongvirae</taxon>
        <taxon>Uroviricota</taxon>
        <taxon>Caudoviricetes</taxon>
        <taxon>Hodgkinviridae</taxon>
        <taxon>Metamorphoovirus</taxon>
        <taxon>Metamorphoovirus ariadne</taxon>
    </lineage>
</organism>
<sequence length="251" mass="26432">MSDPTNTSGATVNTDAQTTSGPAGEVTYPDGSTSDVLEDRSAEFPGDYPEIEGEPIIETRDGVKHRLGTGSGMAGYRGLAAKRAEWAARQEEPTAPVAPDTDEEREAALALAAEKGIDPDSLVDDNGEWLTVAAIHERIAAEQGQEGGQEAPEGTGTDDDTSEDENGDETGDQGSGDEETPAGDDESESEEEDDESEPDGDEPAQPTDEGYDPSAHTVTEVTAYLDENPDQATYVLDRERTGKARVTLIGA</sequence>
<feature type="compositionally biased region" description="Acidic residues" evidence="1">
    <location>
        <begin position="156"/>
        <end position="202"/>
    </location>
</feature>
<protein>
    <submittedName>
        <fullName evidence="2">Uncharacterized protein</fullName>
    </submittedName>
</protein>
<dbReference type="KEGG" id="vg:80005545"/>
<dbReference type="Proteomes" id="UP000424003">
    <property type="component" value="Segment"/>
</dbReference>
<dbReference type="GeneID" id="80005545"/>
<dbReference type="EMBL" id="MN585986">
    <property type="protein sequence ID" value="QGJ89441.1"/>
    <property type="molecule type" value="Genomic_DNA"/>
</dbReference>
<evidence type="ECO:0000313" key="3">
    <source>
        <dbReference type="Proteomes" id="UP000424003"/>
    </source>
</evidence>
<proteinExistence type="predicted"/>
<gene>
    <name evidence="2" type="primary">37</name>
    <name evidence="2" type="ORF">PBI_ARIADNE_37</name>
</gene>
<evidence type="ECO:0000313" key="2">
    <source>
        <dbReference type="EMBL" id="QGJ89441.1"/>
    </source>
</evidence>
<name>A0A649VAQ0_9CAUD</name>
<reference evidence="2 3" key="1">
    <citation type="submission" date="2019-10" db="EMBL/GenBank/DDBJ databases">
        <authorList>
            <person name="Mahalingam V.A."/>
            <person name="Aull H.A."/>
            <person name="Garlena R.A."/>
            <person name="Russell D.A."/>
            <person name="Pope W.H."/>
            <person name="Jacobs-Sera D."/>
            <person name="Hatfull G.F."/>
        </authorList>
    </citation>
    <scope>NUCLEOTIDE SEQUENCE [LARGE SCALE GENOMIC DNA]</scope>
</reference>
<feature type="region of interest" description="Disordered" evidence="1">
    <location>
        <begin position="134"/>
        <end position="216"/>
    </location>
</feature>
<evidence type="ECO:0000256" key="1">
    <source>
        <dbReference type="SAM" id="MobiDB-lite"/>
    </source>
</evidence>
<feature type="compositionally biased region" description="Polar residues" evidence="1">
    <location>
        <begin position="1"/>
        <end position="21"/>
    </location>
</feature>
<accession>A0A649VAQ0</accession>
<dbReference type="RefSeq" id="YP_010751873.1">
    <property type="nucleotide sequence ID" value="NC_073374.1"/>
</dbReference>